<sequence length="67" mass="7927">TRSIEYDDFGLPIPPASLQGRDRREFMSLNRVMFLVRVLRNSPNPRDCPPDDMDELIGYMREYIHDV</sequence>
<protein>
    <submittedName>
        <fullName evidence="1">Uncharacterized protein</fullName>
    </submittedName>
</protein>
<feature type="non-terminal residue" evidence="1">
    <location>
        <position position="1"/>
    </location>
</feature>
<evidence type="ECO:0000313" key="1">
    <source>
        <dbReference type="EMBL" id="KAB7505254.1"/>
    </source>
</evidence>
<organism evidence="1 2">
    <name type="scientific">Armadillidium nasatum</name>
    <dbReference type="NCBI Taxonomy" id="96803"/>
    <lineage>
        <taxon>Eukaryota</taxon>
        <taxon>Metazoa</taxon>
        <taxon>Ecdysozoa</taxon>
        <taxon>Arthropoda</taxon>
        <taxon>Crustacea</taxon>
        <taxon>Multicrustacea</taxon>
        <taxon>Malacostraca</taxon>
        <taxon>Eumalacostraca</taxon>
        <taxon>Peracarida</taxon>
        <taxon>Isopoda</taxon>
        <taxon>Oniscidea</taxon>
        <taxon>Crinocheta</taxon>
        <taxon>Armadillidiidae</taxon>
        <taxon>Armadillidium</taxon>
    </lineage>
</organism>
<dbReference type="Proteomes" id="UP000326759">
    <property type="component" value="Unassembled WGS sequence"/>
</dbReference>
<reference evidence="1 2" key="1">
    <citation type="journal article" date="2019" name="PLoS Biol.">
        <title>Sex chromosomes control vertical transmission of feminizing Wolbachia symbionts in an isopod.</title>
        <authorList>
            <person name="Becking T."/>
            <person name="Chebbi M.A."/>
            <person name="Giraud I."/>
            <person name="Moumen B."/>
            <person name="Laverre T."/>
            <person name="Caubet Y."/>
            <person name="Peccoud J."/>
            <person name="Gilbert C."/>
            <person name="Cordaux R."/>
        </authorList>
    </citation>
    <scope>NUCLEOTIDE SEQUENCE [LARGE SCALE GENOMIC DNA]</scope>
    <source>
        <strain evidence="1">ANa2</strain>
        <tissue evidence="1">Whole body excluding digestive tract and cuticle</tissue>
    </source>
</reference>
<comment type="caution">
    <text evidence="1">The sequence shown here is derived from an EMBL/GenBank/DDBJ whole genome shotgun (WGS) entry which is preliminary data.</text>
</comment>
<gene>
    <name evidence="1" type="ORF">Anas_09706</name>
</gene>
<dbReference type="AlphaFoldDB" id="A0A5N5TF07"/>
<evidence type="ECO:0000313" key="2">
    <source>
        <dbReference type="Proteomes" id="UP000326759"/>
    </source>
</evidence>
<accession>A0A5N5TF07</accession>
<proteinExistence type="predicted"/>
<dbReference type="OrthoDB" id="10529758at2759"/>
<name>A0A5N5TF07_9CRUS</name>
<dbReference type="EMBL" id="SEYY01001517">
    <property type="protein sequence ID" value="KAB7505254.1"/>
    <property type="molecule type" value="Genomic_DNA"/>
</dbReference>
<keyword evidence="2" id="KW-1185">Reference proteome</keyword>